<evidence type="ECO:0000256" key="3">
    <source>
        <dbReference type="ARBA" id="ARBA00023125"/>
    </source>
</evidence>
<sequence length="204" mass="23408">MPSDVFDDPTDTREKILAATYRSLNEHGYAGLTMQTIGDELEQSPSLVYHHYENKDALVLACLEYLLEQFESEFGNDAVDDPKGQLEEILEWWFATDVDDEWHGFLTTILELRARAVHDSEYREHFTRSDRIFKESLATVLRAGIDSGAFRECDPDAIAETLQTVFIGTVLRRSSTDDDEWLTDVHAELDSYLDSLVHARERSQ</sequence>
<evidence type="ECO:0000259" key="6">
    <source>
        <dbReference type="PROSITE" id="PS50977"/>
    </source>
</evidence>
<dbReference type="InterPro" id="IPR001647">
    <property type="entry name" value="HTH_TetR"/>
</dbReference>
<organism evidence="7 8">
    <name type="scientific">Natrinema salsiterrestre</name>
    <dbReference type="NCBI Taxonomy" id="2950540"/>
    <lineage>
        <taxon>Archaea</taxon>
        <taxon>Methanobacteriati</taxon>
        <taxon>Methanobacteriota</taxon>
        <taxon>Stenosarchaea group</taxon>
        <taxon>Halobacteria</taxon>
        <taxon>Halobacteriales</taxon>
        <taxon>Natrialbaceae</taxon>
        <taxon>Natrinema</taxon>
    </lineage>
</organism>
<dbReference type="InterPro" id="IPR036271">
    <property type="entry name" value="Tet_transcr_reg_TetR-rel_C_sf"/>
</dbReference>
<dbReference type="Pfam" id="PF13977">
    <property type="entry name" value="TetR_C_6"/>
    <property type="match status" value="1"/>
</dbReference>
<keyword evidence="8" id="KW-1185">Reference proteome</keyword>
<dbReference type="PROSITE" id="PS50977">
    <property type="entry name" value="HTH_TETR_2"/>
    <property type="match status" value="1"/>
</dbReference>
<protein>
    <submittedName>
        <fullName evidence="7">TetR/AcrR family transcriptional regulator</fullName>
    </submittedName>
</protein>
<feature type="domain" description="HTH tetR-type" evidence="6">
    <location>
        <begin position="10"/>
        <end position="70"/>
    </location>
</feature>
<dbReference type="SUPFAM" id="SSF46689">
    <property type="entry name" value="Homeodomain-like"/>
    <property type="match status" value="1"/>
</dbReference>
<dbReference type="RefSeq" id="WP_277519412.1">
    <property type="nucleotide sequence ID" value="NZ_JAMQOT010000001.1"/>
</dbReference>
<dbReference type="Gene3D" id="1.10.357.10">
    <property type="entry name" value="Tetracycline Repressor, domain 2"/>
    <property type="match status" value="1"/>
</dbReference>
<dbReference type="EMBL" id="JAMQOT010000001">
    <property type="protein sequence ID" value="MDF9743969.1"/>
    <property type="molecule type" value="Genomic_DNA"/>
</dbReference>
<dbReference type="Proteomes" id="UP001154061">
    <property type="component" value="Unassembled WGS sequence"/>
</dbReference>
<keyword evidence="1" id="KW-0678">Repressor</keyword>
<proteinExistence type="predicted"/>
<evidence type="ECO:0000256" key="5">
    <source>
        <dbReference type="PROSITE-ProRule" id="PRU00335"/>
    </source>
</evidence>
<keyword evidence="2" id="KW-0805">Transcription regulation</keyword>
<dbReference type="PANTHER" id="PTHR30055">
    <property type="entry name" value="HTH-TYPE TRANSCRIPTIONAL REGULATOR RUTR"/>
    <property type="match status" value="1"/>
</dbReference>
<evidence type="ECO:0000313" key="8">
    <source>
        <dbReference type="Proteomes" id="UP001154061"/>
    </source>
</evidence>
<dbReference type="Pfam" id="PF00440">
    <property type="entry name" value="TetR_N"/>
    <property type="match status" value="1"/>
</dbReference>
<keyword evidence="3 5" id="KW-0238">DNA-binding</keyword>
<dbReference type="GO" id="GO:0000976">
    <property type="term" value="F:transcription cis-regulatory region binding"/>
    <property type="evidence" value="ECO:0007669"/>
    <property type="project" value="TreeGrafter"/>
</dbReference>
<dbReference type="GO" id="GO:0003700">
    <property type="term" value="F:DNA-binding transcription factor activity"/>
    <property type="evidence" value="ECO:0007669"/>
    <property type="project" value="TreeGrafter"/>
</dbReference>
<comment type="caution">
    <text evidence="7">The sequence shown here is derived from an EMBL/GenBank/DDBJ whole genome shotgun (WGS) entry which is preliminary data.</text>
</comment>
<accession>A0A9Q4PZC6</accession>
<feature type="DNA-binding region" description="H-T-H motif" evidence="5">
    <location>
        <begin position="33"/>
        <end position="52"/>
    </location>
</feature>
<dbReference type="InterPro" id="IPR009057">
    <property type="entry name" value="Homeodomain-like_sf"/>
</dbReference>
<evidence type="ECO:0000256" key="4">
    <source>
        <dbReference type="ARBA" id="ARBA00023163"/>
    </source>
</evidence>
<evidence type="ECO:0000313" key="7">
    <source>
        <dbReference type="EMBL" id="MDF9743969.1"/>
    </source>
</evidence>
<dbReference type="SUPFAM" id="SSF48498">
    <property type="entry name" value="Tetracyclin repressor-like, C-terminal domain"/>
    <property type="match status" value="1"/>
</dbReference>
<gene>
    <name evidence="7" type="ORF">NDI89_00065</name>
</gene>
<dbReference type="InterPro" id="IPR050109">
    <property type="entry name" value="HTH-type_TetR-like_transc_reg"/>
</dbReference>
<reference evidence="7" key="1">
    <citation type="submission" date="2022-06" db="EMBL/GenBank/DDBJ databases">
        <title>Natrinema sp. a new haloarchaeum isolate from saline soil.</title>
        <authorList>
            <person name="Strakova D."/>
            <person name="Galisteo C."/>
            <person name="Sanchez-Porro C."/>
            <person name="Ventosa A."/>
        </authorList>
    </citation>
    <scope>NUCLEOTIDE SEQUENCE</scope>
    <source>
        <strain evidence="7">S1CR25-10</strain>
    </source>
</reference>
<dbReference type="AlphaFoldDB" id="A0A9Q4PZC6"/>
<name>A0A9Q4PZC6_9EURY</name>
<dbReference type="PANTHER" id="PTHR30055:SF234">
    <property type="entry name" value="HTH-TYPE TRANSCRIPTIONAL REGULATOR BETI"/>
    <property type="match status" value="1"/>
</dbReference>
<keyword evidence="4" id="KW-0804">Transcription</keyword>
<evidence type="ECO:0000256" key="1">
    <source>
        <dbReference type="ARBA" id="ARBA00022491"/>
    </source>
</evidence>
<evidence type="ECO:0000256" key="2">
    <source>
        <dbReference type="ARBA" id="ARBA00023015"/>
    </source>
</evidence>
<dbReference type="InterPro" id="IPR039538">
    <property type="entry name" value="BetI_C"/>
</dbReference>